<dbReference type="EMBL" id="JACHIN010000012">
    <property type="protein sequence ID" value="MBB5081908.1"/>
    <property type="molecule type" value="Genomic_DNA"/>
</dbReference>
<evidence type="ECO:0000313" key="2">
    <source>
        <dbReference type="Proteomes" id="UP000568380"/>
    </source>
</evidence>
<comment type="caution">
    <text evidence="1">The sequence shown here is derived from an EMBL/GenBank/DDBJ whole genome shotgun (WGS) entry which is preliminary data.</text>
</comment>
<dbReference type="RefSeq" id="WP_184969677.1">
    <property type="nucleotide sequence ID" value="NZ_JACHIN010000012.1"/>
</dbReference>
<keyword evidence="2" id="KW-1185">Reference proteome</keyword>
<organism evidence="1 2">
    <name type="scientific">Nonomuraea endophytica</name>
    <dbReference type="NCBI Taxonomy" id="714136"/>
    <lineage>
        <taxon>Bacteria</taxon>
        <taxon>Bacillati</taxon>
        <taxon>Actinomycetota</taxon>
        <taxon>Actinomycetes</taxon>
        <taxon>Streptosporangiales</taxon>
        <taxon>Streptosporangiaceae</taxon>
        <taxon>Nonomuraea</taxon>
    </lineage>
</organism>
<protein>
    <submittedName>
        <fullName evidence="1">Uncharacterized protein</fullName>
    </submittedName>
</protein>
<evidence type="ECO:0000313" key="1">
    <source>
        <dbReference type="EMBL" id="MBB5081908.1"/>
    </source>
</evidence>
<gene>
    <name evidence="1" type="ORF">HNR40_007403</name>
</gene>
<dbReference type="AlphaFoldDB" id="A0A7W8EJT4"/>
<proteinExistence type="predicted"/>
<name>A0A7W8EJT4_9ACTN</name>
<sequence length="51" mass="5529">MAYFCHPHERFQGLQASAAAHSELLSASLDDTTNAMKLVQAQLVTLLAQAE</sequence>
<dbReference type="Proteomes" id="UP000568380">
    <property type="component" value="Unassembled WGS sequence"/>
</dbReference>
<reference evidence="1 2" key="1">
    <citation type="submission" date="2020-08" db="EMBL/GenBank/DDBJ databases">
        <title>Genomic Encyclopedia of Type Strains, Phase IV (KMG-IV): sequencing the most valuable type-strain genomes for metagenomic binning, comparative biology and taxonomic classification.</title>
        <authorList>
            <person name="Goeker M."/>
        </authorList>
    </citation>
    <scope>NUCLEOTIDE SEQUENCE [LARGE SCALE GENOMIC DNA]</scope>
    <source>
        <strain evidence="1 2">DSM 45385</strain>
    </source>
</reference>
<accession>A0A7W8EJT4</accession>